<dbReference type="HAMAP" id="MF_00374">
    <property type="entry name" value="Ribosomal_uL29"/>
    <property type="match status" value="1"/>
</dbReference>
<evidence type="ECO:0000256" key="2">
    <source>
        <dbReference type="ARBA" id="ARBA00022980"/>
    </source>
</evidence>
<proteinExistence type="inferred from homology"/>
<dbReference type="InterPro" id="IPR050063">
    <property type="entry name" value="Ribosomal_protein_uL29"/>
</dbReference>
<dbReference type="Pfam" id="PF00831">
    <property type="entry name" value="Ribosomal_L29"/>
    <property type="match status" value="1"/>
</dbReference>
<evidence type="ECO:0000313" key="7">
    <source>
        <dbReference type="Proteomes" id="UP000239001"/>
    </source>
</evidence>
<dbReference type="GO" id="GO:0022625">
    <property type="term" value="C:cytosolic large ribosomal subunit"/>
    <property type="evidence" value="ECO:0007669"/>
    <property type="project" value="TreeGrafter"/>
</dbReference>
<dbReference type="GO" id="GO:0006412">
    <property type="term" value="P:translation"/>
    <property type="evidence" value="ECO:0007669"/>
    <property type="project" value="UniProtKB-UniRule"/>
</dbReference>
<dbReference type="InterPro" id="IPR001854">
    <property type="entry name" value="Ribosomal_uL29"/>
</dbReference>
<dbReference type="OrthoDB" id="9815192at2"/>
<dbReference type="PANTHER" id="PTHR10916">
    <property type="entry name" value="60S RIBOSOMAL PROTEIN L35/50S RIBOSOMAL PROTEIN L29"/>
    <property type="match status" value="1"/>
</dbReference>
<dbReference type="Proteomes" id="UP000239001">
    <property type="component" value="Unassembled WGS sequence"/>
</dbReference>
<reference evidence="6 7" key="2">
    <citation type="submission" date="2018-03" db="EMBL/GenBank/DDBJ databases">
        <authorList>
            <person name="Keele B.F."/>
        </authorList>
    </citation>
    <scope>NUCLEOTIDE SEQUENCE [LARGE SCALE GENOMIC DNA]</scope>
    <source>
        <strain evidence="6 7">CCALA 016</strain>
    </source>
</reference>
<keyword evidence="2 5" id="KW-0689">Ribosomal protein</keyword>
<evidence type="ECO:0000256" key="4">
    <source>
        <dbReference type="ARBA" id="ARBA00035204"/>
    </source>
</evidence>
<evidence type="ECO:0000313" key="6">
    <source>
        <dbReference type="EMBL" id="PSF39390.1"/>
    </source>
</evidence>
<name>A0A2T1M3Q9_9CHRO</name>
<reference evidence="6 7" key="1">
    <citation type="submission" date="2018-03" db="EMBL/GenBank/DDBJ databases">
        <title>The ancient ancestry and fast evolution of plastids.</title>
        <authorList>
            <person name="Moore K.R."/>
            <person name="Magnabosco C."/>
            <person name="Momper L."/>
            <person name="Gold D.A."/>
            <person name="Bosak T."/>
            <person name="Fournier G.P."/>
        </authorList>
    </citation>
    <scope>NUCLEOTIDE SEQUENCE [LARGE SCALE GENOMIC DNA]</scope>
    <source>
        <strain evidence="6 7">CCALA 016</strain>
    </source>
</reference>
<comment type="caution">
    <text evidence="6">The sequence shown here is derived from an EMBL/GenBank/DDBJ whole genome shotgun (WGS) entry which is preliminary data.</text>
</comment>
<accession>A0A2T1M3Q9</accession>
<gene>
    <name evidence="5" type="primary">rpmC</name>
    <name evidence="5" type="synonym">rpl29</name>
    <name evidence="6" type="ORF">C7H19_00970</name>
</gene>
<dbReference type="SUPFAM" id="SSF46561">
    <property type="entry name" value="Ribosomal protein L29 (L29p)"/>
    <property type="match status" value="1"/>
</dbReference>
<dbReference type="NCBIfam" id="TIGR00012">
    <property type="entry name" value="L29"/>
    <property type="match status" value="1"/>
</dbReference>
<dbReference type="EMBL" id="PXOH01000001">
    <property type="protein sequence ID" value="PSF39390.1"/>
    <property type="molecule type" value="Genomic_DNA"/>
</dbReference>
<dbReference type="AlphaFoldDB" id="A0A2T1M3Q9"/>
<comment type="similarity">
    <text evidence="1 5">Belongs to the universal ribosomal protein uL29 family.</text>
</comment>
<dbReference type="PANTHER" id="PTHR10916:SF0">
    <property type="entry name" value="LARGE RIBOSOMAL SUBUNIT PROTEIN UL29C"/>
    <property type="match status" value="1"/>
</dbReference>
<protein>
    <recommendedName>
        <fullName evidence="4 5">Large ribosomal subunit protein uL29</fullName>
    </recommendedName>
</protein>
<dbReference type="RefSeq" id="WP_106455012.1">
    <property type="nucleotide sequence ID" value="NZ_PXOH01000001.1"/>
</dbReference>
<dbReference type="GO" id="GO:0003735">
    <property type="term" value="F:structural constituent of ribosome"/>
    <property type="evidence" value="ECO:0007669"/>
    <property type="project" value="InterPro"/>
</dbReference>
<evidence type="ECO:0000256" key="1">
    <source>
        <dbReference type="ARBA" id="ARBA00009254"/>
    </source>
</evidence>
<sequence length="81" mass="9466">MALPKIEDARKLSDEEISEEITSTKKKLFQLRLQQATRRLEKTHEFKHTKHRLGQLLTVEHERKLGKNNKALATTVTTEEN</sequence>
<dbReference type="Gene3D" id="1.10.287.310">
    <property type="match status" value="1"/>
</dbReference>
<keyword evidence="3 5" id="KW-0687">Ribonucleoprotein</keyword>
<dbReference type="InterPro" id="IPR036049">
    <property type="entry name" value="Ribosomal_uL29_sf"/>
</dbReference>
<organism evidence="6 7">
    <name type="scientific">Aphanothece hegewaldii CCALA 016</name>
    <dbReference type="NCBI Taxonomy" id="2107694"/>
    <lineage>
        <taxon>Bacteria</taxon>
        <taxon>Bacillati</taxon>
        <taxon>Cyanobacteriota</taxon>
        <taxon>Cyanophyceae</taxon>
        <taxon>Oscillatoriophycideae</taxon>
        <taxon>Chroococcales</taxon>
        <taxon>Aphanothecaceae</taxon>
        <taxon>Aphanothece</taxon>
    </lineage>
</organism>
<evidence type="ECO:0000256" key="5">
    <source>
        <dbReference type="HAMAP-Rule" id="MF_00374"/>
    </source>
</evidence>
<evidence type="ECO:0000256" key="3">
    <source>
        <dbReference type="ARBA" id="ARBA00023274"/>
    </source>
</evidence>
<keyword evidence="7" id="KW-1185">Reference proteome</keyword>